<comment type="subcellular location">
    <subcellularLocation>
        <location evidence="2">Cytoplasm</location>
    </subcellularLocation>
    <subcellularLocation>
        <location evidence="1">Membrane</location>
    </subcellularLocation>
</comment>
<dbReference type="Pfam" id="PF03765">
    <property type="entry name" value="CRAL_TRIO_N"/>
    <property type="match status" value="1"/>
</dbReference>
<dbReference type="CDD" id="cd00170">
    <property type="entry name" value="SEC14"/>
    <property type="match status" value="1"/>
</dbReference>
<evidence type="ECO:0000256" key="9">
    <source>
        <dbReference type="ARBA" id="ARBA00023306"/>
    </source>
</evidence>
<dbReference type="GO" id="GO:1901703">
    <property type="term" value="P:protein localization involved in auxin polar transport"/>
    <property type="evidence" value="ECO:0007669"/>
    <property type="project" value="EnsemblPlants"/>
</dbReference>
<dbReference type="AlphaFoldDB" id="U5CX82"/>
<evidence type="ECO:0000313" key="14">
    <source>
        <dbReference type="Proteomes" id="UP000017836"/>
    </source>
</evidence>
<evidence type="ECO:0000256" key="2">
    <source>
        <dbReference type="ARBA" id="ARBA00004496"/>
    </source>
</evidence>
<dbReference type="GO" id="GO:0008289">
    <property type="term" value="F:lipid binding"/>
    <property type="evidence" value="ECO:0007669"/>
    <property type="project" value="UniProtKB-KW"/>
</dbReference>
<dbReference type="InterPro" id="IPR009038">
    <property type="entry name" value="GOLD_dom"/>
</dbReference>
<dbReference type="Gene3D" id="2.60.120.680">
    <property type="entry name" value="GOLD domain"/>
    <property type="match status" value="1"/>
</dbReference>
<feature type="domain" description="GOLD" evidence="12">
    <location>
        <begin position="600"/>
        <end position="701"/>
    </location>
</feature>
<evidence type="ECO:0000259" key="11">
    <source>
        <dbReference type="PROSITE" id="PS50191"/>
    </source>
</evidence>
<keyword evidence="5" id="KW-0963">Cytoplasm</keyword>
<dbReference type="Proteomes" id="UP000017836">
    <property type="component" value="Unassembled WGS sequence"/>
</dbReference>
<dbReference type="SMART" id="SM01100">
    <property type="entry name" value="CRAL_TRIO_N"/>
    <property type="match status" value="1"/>
</dbReference>
<evidence type="ECO:0000256" key="8">
    <source>
        <dbReference type="ARBA" id="ARBA00023136"/>
    </source>
</evidence>
<dbReference type="KEGG" id="atr:18443032"/>
<organism evidence="13 14">
    <name type="scientific">Amborella trichopoda</name>
    <dbReference type="NCBI Taxonomy" id="13333"/>
    <lineage>
        <taxon>Eukaryota</taxon>
        <taxon>Viridiplantae</taxon>
        <taxon>Streptophyta</taxon>
        <taxon>Embryophyta</taxon>
        <taxon>Tracheophyta</taxon>
        <taxon>Spermatophyta</taxon>
        <taxon>Magnoliopsida</taxon>
        <taxon>Amborellales</taxon>
        <taxon>Amborellaceae</taxon>
        <taxon>Amborella</taxon>
    </lineage>
</organism>
<feature type="compositionally biased region" description="Basic and acidic residues" evidence="10">
    <location>
        <begin position="188"/>
        <end position="208"/>
    </location>
</feature>
<dbReference type="eggNOG" id="KOG1471">
    <property type="taxonomic scope" value="Eukaryota"/>
</dbReference>
<dbReference type="Pfam" id="PF25099">
    <property type="entry name" value="GOLD_PATL1_C"/>
    <property type="match status" value="1"/>
</dbReference>
<keyword evidence="6" id="KW-0132">Cell division</keyword>
<feature type="domain" description="CRAL-TRIO" evidence="11">
    <location>
        <begin position="413"/>
        <end position="594"/>
    </location>
</feature>
<dbReference type="PANTHER" id="PTHR45932:SF2">
    <property type="entry name" value="PATELLIN-4"/>
    <property type="match status" value="1"/>
</dbReference>
<dbReference type="PANTHER" id="PTHR45932">
    <property type="entry name" value="PATELLIN-1"/>
    <property type="match status" value="1"/>
</dbReference>
<dbReference type="InterPro" id="IPR056794">
    <property type="entry name" value="PATL1-6_C_GOLD"/>
</dbReference>
<evidence type="ECO:0000256" key="4">
    <source>
        <dbReference type="ARBA" id="ARBA00022448"/>
    </source>
</evidence>
<dbReference type="Pfam" id="PF00650">
    <property type="entry name" value="CRAL_TRIO"/>
    <property type="match status" value="1"/>
</dbReference>
<dbReference type="GO" id="GO:0071365">
    <property type="term" value="P:cellular response to auxin stimulus"/>
    <property type="evidence" value="ECO:0007669"/>
    <property type="project" value="EnsemblPlants"/>
</dbReference>
<dbReference type="OrthoDB" id="75724at2759"/>
<dbReference type="GO" id="GO:0016020">
    <property type="term" value="C:membrane"/>
    <property type="evidence" value="ECO:0007669"/>
    <property type="project" value="UniProtKB-SubCell"/>
</dbReference>
<feature type="compositionally biased region" description="Polar residues" evidence="10">
    <location>
        <begin position="40"/>
        <end position="52"/>
    </location>
</feature>
<protein>
    <recommendedName>
        <fullName evidence="15">CRAL-TRIO domain-containing protein</fullName>
    </recommendedName>
</protein>
<dbReference type="SUPFAM" id="SSF52087">
    <property type="entry name" value="CRAL/TRIO domain"/>
    <property type="match status" value="1"/>
</dbReference>
<evidence type="ECO:0000313" key="13">
    <source>
        <dbReference type="EMBL" id="ERN14769.1"/>
    </source>
</evidence>
<keyword evidence="4" id="KW-0813">Transport</keyword>
<dbReference type="EMBL" id="KI392518">
    <property type="protein sequence ID" value="ERN14769.1"/>
    <property type="molecule type" value="Genomic_DNA"/>
</dbReference>
<feature type="region of interest" description="Disordered" evidence="10">
    <location>
        <begin position="29"/>
        <end position="93"/>
    </location>
</feature>
<sequence length="708" mass="79108">MVFGGIPEQKKEAGGVKEAVKIIEEAAVKGSAEPTKPLEKTNQVLEKTTKGSVQKAEPLEKASQVSEKSNQVSMNPVEDDTKKSDEANGTGAVKETVKALVEAAKVSAEPIKASDESNEVSEITKGLVGTINVSDNTAKLVSDKVMDVSGETGEVSEKTTQLPNETTKVSDEAVQVSGQANETPDEKEEPKSSTNHDLDVEHEAKPGENIEVSLSSASFKEECSFLSDLKESEKKALADMKSKVEEAILKNELLKARDSQIEELGSSDDSEKTDKPEAEVPEKSAEEKEKAEEPEKEDPENSHDEEEKPKKPKIEAPEKSLTDGEKDEKPEIEVPKTTPDEREKAEKPEEETPLKPQEEIKDISLWGVPLLPSKGLDNTDVVLLKFLRAREFRVNEAFEMLKNTLRWREEFKTDTILDEILGGGELDSVAYMNGTDREGHPVCYNIYGVFEDNELYQKTFGSEEKCEEFLRWRVQLMEKGIQKLSFKPGGISSLLQINDLNNSPGPSKKELRNATKKAVNLLQDNYPEFVARNIFINVPFWYYAFSALLSPFLTQRTRSKFVLARPAKVTETLLKYIPAESIPVQYGGLKRENDEDFSEADVVLEAFVKASSTETIEIPATEVGVTLIWDVTVVGWEVNYKEEFVPADEGSYTIVIQKEKKMGSQEVPVRNSFRINEPGKITFEFENASFRRKRVLYRFKVSSSERSP</sequence>
<dbReference type="HOGENOM" id="CLU_023762_1_1_1"/>
<dbReference type="Gramene" id="ERN14769">
    <property type="protein sequence ID" value="ERN14769"/>
    <property type="gene ID" value="AMTR_s00032p00036450"/>
</dbReference>
<evidence type="ECO:0000256" key="6">
    <source>
        <dbReference type="ARBA" id="ARBA00022618"/>
    </source>
</evidence>
<comment type="similarity">
    <text evidence="3">Belongs to the patellin family.</text>
</comment>
<feature type="compositionally biased region" description="Basic and acidic residues" evidence="10">
    <location>
        <begin position="269"/>
        <end position="358"/>
    </location>
</feature>
<dbReference type="PROSITE" id="PS50866">
    <property type="entry name" value="GOLD"/>
    <property type="match status" value="1"/>
</dbReference>
<name>U5CX82_AMBTC</name>
<dbReference type="PRINTS" id="PR00180">
    <property type="entry name" value="CRETINALDHBP"/>
</dbReference>
<dbReference type="Gene3D" id="3.40.525.10">
    <property type="entry name" value="CRAL-TRIO lipid binding domain"/>
    <property type="match status" value="1"/>
</dbReference>
<dbReference type="SUPFAM" id="SSF46938">
    <property type="entry name" value="CRAL/TRIO N-terminal domain"/>
    <property type="match status" value="1"/>
</dbReference>
<evidence type="ECO:0000259" key="12">
    <source>
        <dbReference type="PROSITE" id="PS50866"/>
    </source>
</evidence>
<keyword evidence="9" id="KW-0131">Cell cycle</keyword>
<dbReference type="PROSITE" id="PS50191">
    <property type="entry name" value="CRAL_TRIO"/>
    <property type="match status" value="1"/>
</dbReference>
<dbReference type="GO" id="GO:0051301">
    <property type="term" value="P:cell division"/>
    <property type="evidence" value="ECO:0007669"/>
    <property type="project" value="UniProtKB-KW"/>
</dbReference>
<evidence type="ECO:0000256" key="3">
    <source>
        <dbReference type="ARBA" id="ARBA00007155"/>
    </source>
</evidence>
<keyword evidence="8" id="KW-0472">Membrane</keyword>
<dbReference type="SMART" id="SM00516">
    <property type="entry name" value="SEC14"/>
    <property type="match status" value="1"/>
</dbReference>
<dbReference type="SUPFAM" id="SSF101576">
    <property type="entry name" value="Supernatant protein factor (SPF), C-terminal domain"/>
    <property type="match status" value="1"/>
</dbReference>
<feature type="compositionally biased region" description="Polar residues" evidence="10">
    <location>
        <begin position="63"/>
        <end position="74"/>
    </location>
</feature>
<feature type="compositionally biased region" description="Polar residues" evidence="10">
    <location>
        <begin position="158"/>
        <end position="167"/>
    </location>
</feature>
<dbReference type="InterPro" id="IPR001251">
    <property type="entry name" value="CRAL-TRIO_dom"/>
</dbReference>
<keyword evidence="14" id="KW-1185">Reference proteome</keyword>
<evidence type="ECO:0000256" key="5">
    <source>
        <dbReference type="ARBA" id="ARBA00022490"/>
    </source>
</evidence>
<dbReference type="InterPro" id="IPR044834">
    <property type="entry name" value="PATL"/>
</dbReference>
<dbReference type="InterPro" id="IPR036598">
    <property type="entry name" value="GOLD_dom_sf"/>
</dbReference>
<keyword evidence="7" id="KW-0446">Lipid-binding</keyword>
<dbReference type="GO" id="GO:0005737">
    <property type="term" value="C:cytoplasm"/>
    <property type="evidence" value="ECO:0007669"/>
    <property type="project" value="UniProtKB-SubCell"/>
</dbReference>
<dbReference type="InterPro" id="IPR011074">
    <property type="entry name" value="CRAL/TRIO_N_dom"/>
</dbReference>
<dbReference type="InterPro" id="IPR036273">
    <property type="entry name" value="CRAL/TRIO_N_dom_sf"/>
</dbReference>
<feature type="region of interest" description="Disordered" evidence="10">
    <location>
        <begin position="150"/>
        <end position="218"/>
    </location>
</feature>
<accession>U5CX82</accession>
<evidence type="ECO:0008006" key="15">
    <source>
        <dbReference type="Google" id="ProtNLM"/>
    </source>
</evidence>
<reference evidence="14" key="1">
    <citation type="journal article" date="2013" name="Science">
        <title>The Amborella genome and the evolution of flowering plants.</title>
        <authorList>
            <consortium name="Amborella Genome Project"/>
        </authorList>
    </citation>
    <scope>NUCLEOTIDE SEQUENCE [LARGE SCALE GENOMIC DNA]</scope>
</reference>
<evidence type="ECO:0000256" key="7">
    <source>
        <dbReference type="ARBA" id="ARBA00023121"/>
    </source>
</evidence>
<dbReference type="InterPro" id="IPR036865">
    <property type="entry name" value="CRAL-TRIO_dom_sf"/>
</dbReference>
<feature type="region of interest" description="Disordered" evidence="10">
    <location>
        <begin position="252"/>
        <end position="358"/>
    </location>
</feature>
<gene>
    <name evidence="13" type="ORF">AMTR_s00032p00036450</name>
</gene>
<proteinExistence type="inferred from homology"/>
<evidence type="ECO:0000256" key="1">
    <source>
        <dbReference type="ARBA" id="ARBA00004370"/>
    </source>
</evidence>
<evidence type="ECO:0000256" key="10">
    <source>
        <dbReference type="SAM" id="MobiDB-lite"/>
    </source>
</evidence>